<evidence type="ECO:0000313" key="1">
    <source>
        <dbReference type="EMBL" id="RWX47625.1"/>
    </source>
</evidence>
<name>A0A444J3V3_9BACT</name>
<gene>
    <name evidence="1" type="ORF">H206_06152</name>
</gene>
<proteinExistence type="predicted"/>
<comment type="caution">
    <text evidence="1">The sequence shown here is derived from an EMBL/GenBank/DDBJ whole genome shotgun (WGS) entry which is preliminary data.</text>
</comment>
<organism evidence="1 2">
    <name type="scientific">Candidatus Electrothrix aarhusensis</name>
    <dbReference type="NCBI Taxonomy" id="1859131"/>
    <lineage>
        <taxon>Bacteria</taxon>
        <taxon>Pseudomonadati</taxon>
        <taxon>Thermodesulfobacteriota</taxon>
        <taxon>Desulfobulbia</taxon>
        <taxon>Desulfobulbales</taxon>
        <taxon>Desulfobulbaceae</taxon>
        <taxon>Candidatus Electrothrix</taxon>
    </lineage>
</organism>
<dbReference type="Proteomes" id="UP000287853">
    <property type="component" value="Unassembled WGS sequence"/>
</dbReference>
<protein>
    <submittedName>
        <fullName evidence="1">Uncharacterized protein</fullName>
    </submittedName>
</protein>
<dbReference type="EMBL" id="MTKO01000030">
    <property type="protein sequence ID" value="RWX47625.1"/>
    <property type="molecule type" value="Genomic_DNA"/>
</dbReference>
<sequence>MTDNFLRGLGANPFDQAGTEIFLQGPGRSRFQLCGLVRLELPPKLGVDGPGAGELHSGPGKDLHLMDCDGDRLAHGIKGIDPQHGPAVILAMVGYSLDNAFDFFGNMGGM</sequence>
<evidence type="ECO:0000313" key="2">
    <source>
        <dbReference type="Proteomes" id="UP000287853"/>
    </source>
</evidence>
<accession>A0A444J3V3</accession>
<dbReference type="AlphaFoldDB" id="A0A444J3V3"/>
<reference evidence="1 2" key="1">
    <citation type="submission" date="2017-01" db="EMBL/GenBank/DDBJ databases">
        <title>The cable genome- insights into the physiology and evolution of filamentous bacteria capable of sulfide oxidation via long distance electron transfer.</title>
        <authorList>
            <person name="Schreiber L."/>
            <person name="Bjerg J.T."/>
            <person name="Boggild A."/>
            <person name="Van De Vossenberg J."/>
            <person name="Meysman F."/>
            <person name="Nielsen L.P."/>
            <person name="Schramm A."/>
            <person name="Kjeldsen K.U."/>
        </authorList>
    </citation>
    <scope>NUCLEOTIDE SEQUENCE [LARGE SCALE GENOMIC DNA]</scope>
    <source>
        <strain evidence="1">MCF</strain>
    </source>
</reference>
<keyword evidence="2" id="KW-1185">Reference proteome</keyword>